<comment type="caution">
    <text evidence="1">The sequence shown here is derived from an EMBL/GenBank/DDBJ whole genome shotgun (WGS) entry which is preliminary data.</text>
</comment>
<evidence type="ECO:0000313" key="2">
    <source>
        <dbReference type="Proteomes" id="UP001218788"/>
    </source>
</evidence>
<proteinExistence type="predicted"/>
<evidence type="ECO:0000313" key="1">
    <source>
        <dbReference type="EMBL" id="MDC8831566.1"/>
    </source>
</evidence>
<evidence type="ECO:0008006" key="3">
    <source>
        <dbReference type="Google" id="ProtNLM"/>
    </source>
</evidence>
<accession>A0ABT5L502</accession>
<dbReference type="RefSeq" id="WP_273640956.1">
    <property type="nucleotide sequence ID" value="NZ_JAQQXP010000001.1"/>
</dbReference>
<reference evidence="1 2" key="1">
    <citation type="submission" date="2022-10" db="EMBL/GenBank/DDBJ databases">
        <title>Alteromonas sp. chi3 Genome sequencing.</title>
        <authorList>
            <person name="Park S."/>
        </authorList>
    </citation>
    <scope>NUCLEOTIDE SEQUENCE [LARGE SCALE GENOMIC DNA]</scope>
    <source>
        <strain evidence="2">chi3</strain>
    </source>
</reference>
<dbReference type="Proteomes" id="UP001218788">
    <property type="component" value="Unassembled WGS sequence"/>
</dbReference>
<keyword evidence="2" id="KW-1185">Reference proteome</keyword>
<organism evidence="1 2">
    <name type="scientific">Alteromonas gilva</name>
    <dbReference type="NCBI Taxonomy" id="2987522"/>
    <lineage>
        <taxon>Bacteria</taxon>
        <taxon>Pseudomonadati</taxon>
        <taxon>Pseudomonadota</taxon>
        <taxon>Gammaproteobacteria</taxon>
        <taxon>Alteromonadales</taxon>
        <taxon>Alteromonadaceae</taxon>
        <taxon>Alteromonas/Salinimonas group</taxon>
        <taxon>Alteromonas</taxon>
    </lineage>
</organism>
<dbReference type="EMBL" id="JAQQXP010000001">
    <property type="protein sequence ID" value="MDC8831566.1"/>
    <property type="molecule type" value="Genomic_DNA"/>
</dbReference>
<name>A0ABT5L502_9ALTE</name>
<protein>
    <recommendedName>
        <fullName evidence="3">ATP-grasp domain-containing protein</fullName>
    </recommendedName>
</protein>
<gene>
    <name evidence="1" type="ORF">OIK42_12430</name>
</gene>
<sequence>MNFLFAEASVIKPQADIRWIKNPSPPFHILEGRYSGLGLCDVLVDKLNEKLVPLSTTIDIYPQSRIERLIESSENLCFPCMIKRQDSDRFVYSRKTTVYPPLGVILSKALLSEVYPDQPQAISLKAMLNNQSLIFGVAEARRFPDILQTIIDQHEGASNVLALPGVFAPLRLLQQIELGRIHYTLDYPGVLRYFSIKENNQSLRYLPTTEFGAQSVYGAIGCTNNDWGKRAVDAIDAVLDDVMDDPEYRANQQFWLNTLPENP</sequence>